<sequence>MEADLKTLTADIVTAHLANNEVAAADIASLITSVHDALAGLGQEATGPEVPFPIKVEGKVSVRKSLADPDKIISMIDGKGYSSLKRHLTSNGYTPETYRAAFGLKADYPMVAPGYSERRREVAKTLGLGKRKAAPEAAEQPSKGRRTLKAAFGKAREHLGTAE</sequence>
<reference evidence="3 4" key="1">
    <citation type="submission" date="2016-10" db="EMBL/GenBank/DDBJ databases">
        <authorList>
            <person name="de Groot N.N."/>
        </authorList>
    </citation>
    <scope>NUCLEOTIDE SEQUENCE [LARGE SCALE GENOMIC DNA]</scope>
    <source>
        <strain evidence="3 4">S5-249</strain>
    </source>
</reference>
<dbReference type="InterPro" id="IPR008807">
    <property type="entry name" value="ROS_MUCR"/>
</dbReference>
<dbReference type="GO" id="GO:0003677">
    <property type="term" value="F:DNA binding"/>
    <property type="evidence" value="ECO:0007669"/>
    <property type="project" value="InterPro"/>
</dbReference>
<dbReference type="GO" id="GO:0008270">
    <property type="term" value="F:zinc ion binding"/>
    <property type="evidence" value="ECO:0007669"/>
    <property type="project" value="InterPro"/>
</dbReference>
<dbReference type="Proteomes" id="UP000198824">
    <property type="component" value="Unassembled WGS sequence"/>
</dbReference>
<dbReference type="Pfam" id="PF05443">
    <property type="entry name" value="ROS_MUCR"/>
    <property type="match status" value="1"/>
</dbReference>
<feature type="region of interest" description="Disordered" evidence="2">
    <location>
        <begin position="126"/>
        <end position="163"/>
    </location>
</feature>
<dbReference type="InterPro" id="IPR041920">
    <property type="entry name" value="ROS/MUCR_sf"/>
</dbReference>
<name>A0A1I6M0S8_9SPHN</name>
<proteinExistence type="inferred from homology"/>
<protein>
    <submittedName>
        <fullName evidence="3">Transcriptional regulator, MucR family</fullName>
    </submittedName>
</protein>
<dbReference type="GO" id="GO:0006355">
    <property type="term" value="P:regulation of DNA-templated transcription"/>
    <property type="evidence" value="ECO:0007669"/>
    <property type="project" value="InterPro"/>
</dbReference>
<feature type="compositionally biased region" description="Basic and acidic residues" evidence="2">
    <location>
        <begin position="154"/>
        <end position="163"/>
    </location>
</feature>
<evidence type="ECO:0000313" key="3">
    <source>
        <dbReference type="EMBL" id="SFS09234.1"/>
    </source>
</evidence>
<dbReference type="Gene3D" id="1.10.10.1550">
    <property type="entry name" value="ROS/MUCR transcriptional regulator protein"/>
    <property type="match status" value="1"/>
</dbReference>
<evidence type="ECO:0000256" key="1">
    <source>
        <dbReference type="ARBA" id="ARBA00007031"/>
    </source>
</evidence>
<evidence type="ECO:0000256" key="2">
    <source>
        <dbReference type="SAM" id="MobiDB-lite"/>
    </source>
</evidence>
<organism evidence="3 4">
    <name type="scientific">Sphingomonas jatrophae</name>
    <dbReference type="NCBI Taxonomy" id="1166337"/>
    <lineage>
        <taxon>Bacteria</taxon>
        <taxon>Pseudomonadati</taxon>
        <taxon>Pseudomonadota</taxon>
        <taxon>Alphaproteobacteria</taxon>
        <taxon>Sphingomonadales</taxon>
        <taxon>Sphingomonadaceae</taxon>
        <taxon>Sphingomonas</taxon>
    </lineage>
</organism>
<keyword evidence="4" id="KW-1185">Reference proteome</keyword>
<dbReference type="AlphaFoldDB" id="A0A1I6M0S8"/>
<comment type="similarity">
    <text evidence="1">Belongs to the ros/MucR family.</text>
</comment>
<dbReference type="STRING" id="1166337.SAMN05192580_3239"/>
<gene>
    <name evidence="3" type="ORF">SAMN05192580_3239</name>
</gene>
<evidence type="ECO:0000313" key="4">
    <source>
        <dbReference type="Proteomes" id="UP000198824"/>
    </source>
</evidence>
<dbReference type="EMBL" id="FOZG01000003">
    <property type="protein sequence ID" value="SFS09234.1"/>
    <property type="molecule type" value="Genomic_DNA"/>
</dbReference>
<dbReference type="RefSeq" id="WP_242653527.1">
    <property type="nucleotide sequence ID" value="NZ_FOZG01000003.1"/>
</dbReference>
<accession>A0A1I6M0S8</accession>